<keyword evidence="8" id="KW-0636">Prenylation</keyword>
<name>A0AAD7LJJ2_QUISA</name>
<evidence type="ECO:0000256" key="4">
    <source>
        <dbReference type="ARBA" id="ARBA00022481"/>
    </source>
</evidence>
<dbReference type="PIRSF" id="PIRSF032572">
    <property type="entry name" value="MUB"/>
    <property type="match status" value="1"/>
</dbReference>
<protein>
    <recommendedName>
        <fullName evidence="9">Membrane-anchored ubiquitin-fold protein</fullName>
    </recommendedName>
</protein>
<dbReference type="InterPro" id="IPR029071">
    <property type="entry name" value="Ubiquitin-like_domsf"/>
</dbReference>
<dbReference type="InterPro" id="IPR039540">
    <property type="entry name" value="UBL3-like_ubiquitin_dom"/>
</dbReference>
<keyword evidence="4" id="KW-0488">Methylation</keyword>
<dbReference type="InterPro" id="IPR040015">
    <property type="entry name" value="UBL3-like"/>
</dbReference>
<accession>A0AAD7LJJ2</accession>
<evidence type="ECO:0000313" key="11">
    <source>
        <dbReference type="EMBL" id="KAJ7959057.1"/>
    </source>
</evidence>
<evidence type="ECO:0000256" key="3">
    <source>
        <dbReference type="ARBA" id="ARBA00022475"/>
    </source>
</evidence>
<evidence type="ECO:0000256" key="1">
    <source>
        <dbReference type="ARBA" id="ARBA00002929"/>
    </source>
</evidence>
<feature type="domain" description="Ubiquitin-like" evidence="10">
    <location>
        <begin position="7"/>
        <end position="75"/>
    </location>
</feature>
<evidence type="ECO:0000256" key="2">
    <source>
        <dbReference type="ARBA" id="ARBA00004193"/>
    </source>
</evidence>
<dbReference type="Proteomes" id="UP001163823">
    <property type="component" value="Chromosome 8"/>
</dbReference>
<dbReference type="InterPro" id="IPR000626">
    <property type="entry name" value="Ubiquitin-like_dom"/>
</dbReference>
<dbReference type="InterPro" id="IPR017000">
    <property type="entry name" value="MUB"/>
</dbReference>
<dbReference type="GO" id="GO:0005886">
    <property type="term" value="C:plasma membrane"/>
    <property type="evidence" value="ECO:0007669"/>
    <property type="project" value="UniProtKB-SubCell"/>
</dbReference>
<dbReference type="Gene3D" id="3.10.20.90">
    <property type="entry name" value="Phosphatidylinositol 3-kinase Catalytic Subunit, Chain A, domain 1"/>
    <property type="match status" value="1"/>
</dbReference>
<organism evidence="11 12">
    <name type="scientific">Quillaja saponaria</name>
    <name type="common">Soap bark tree</name>
    <dbReference type="NCBI Taxonomy" id="32244"/>
    <lineage>
        <taxon>Eukaryota</taxon>
        <taxon>Viridiplantae</taxon>
        <taxon>Streptophyta</taxon>
        <taxon>Embryophyta</taxon>
        <taxon>Tracheophyta</taxon>
        <taxon>Spermatophyta</taxon>
        <taxon>Magnoliopsida</taxon>
        <taxon>eudicotyledons</taxon>
        <taxon>Gunneridae</taxon>
        <taxon>Pentapetalae</taxon>
        <taxon>rosids</taxon>
        <taxon>fabids</taxon>
        <taxon>Fabales</taxon>
        <taxon>Quillajaceae</taxon>
        <taxon>Quillaja</taxon>
    </lineage>
</organism>
<keyword evidence="7" id="KW-0449">Lipoprotein</keyword>
<gene>
    <name evidence="11" type="ORF">O6P43_019684</name>
</gene>
<comment type="caution">
    <text evidence="11">The sequence shown here is derived from an EMBL/GenBank/DDBJ whole genome shotgun (WGS) entry which is preliminary data.</text>
</comment>
<dbReference type="PANTHER" id="PTHR13169">
    <property type="entry name" value="UBIQUITIN-LIKE PROTEIN 3 HCG-1 PROTEIN"/>
    <property type="match status" value="1"/>
</dbReference>
<comment type="subcellular location">
    <subcellularLocation>
        <location evidence="2">Cell membrane</location>
        <topology evidence="2">Lipid-anchor</topology>
    </subcellularLocation>
</comment>
<dbReference type="EMBL" id="JARAOO010000008">
    <property type="protein sequence ID" value="KAJ7959057.1"/>
    <property type="molecule type" value="Genomic_DNA"/>
</dbReference>
<dbReference type="PROSITE" id="PS50053">
    <property type="entry name" value="UBIQUITIN_2"/>
    <property type="match status" value="1"/>
</dbReference>
<dbReference type="CDD" id="cd01814">
    <property type="entry name" value="Ubl_MUBs_plant"/>
    <property type="match status" value="1"/>
</dbReference>
<evidence type="ECO:0000256" key="8">
    <source>
        <dbReference type="ARBA" id="ARBA00023289"/>
    </source>
</evidence>
<keyword evidence="6" id="KW-0564">Palmitate</keyword>
<keyword evidence="12" id="KW-1185">Reference proteome</keyword>
<evidence type="ECO:0000256" key="7">
    <source>
        <dbReference type="ARBA" id="ARBA00023288"/>
    </source>
</evidence>
<evidence type="ECO:0000256" key="5">
    <source>
        <dbReference type="ARBA" id="ARBA00023136"/>
    </source>
</evidence>
<dbReference type="AlphaFoldDB" id="A0AAD7LJJ2"/>
<evidence type="ECO:0000313" key="12">
    <source>
        <dbReference type="Proteomes" id="UP001163823"/>
    </source>
</evidence>
<keyword evidence="3 9" id="KW-1003">Cell membrane</keyword>
<evidence type="ECO:0000256" key="6">
    <source>
        <dbReference type="ARBA" id="ARBA00023139"/>
    </source>
</evidence>
<sequence>MADDDLIQLRFRLSDGTDIGPSKYSKAITVASLKEKIIAEWPKDKENGPKMIDDLKLINAGMILEDNKTLAESRIVVGETPGGVTMHIVVRPPLPGKNKDKMQNDSPKNGGCLCVIL</sequence>
<proteinExistence type="predicted"/>
<dbReference type="Pfam" id="PF13881">
    <property type="entry name" value="Rad60-SLD_2"/>
    <property type="match status" value="1"/>
</dbReference>
<comment type="function">
    <text evidence="1 9">May serve as docking site to facilitate the association of other proteins to the plasma membrane.</text>
</comment>
<keyword evidence="5 9" id="KW-0472">Membrane</keyword>
<evidence type="ECO:0000256" key="9">
    <source>
        <dbReference type="PIRNR" id="PIRNR032572"/>
    </source>
</evidence>
<reference evidence="11" key="1">
    <citation type="journal article" date="2023" name="Science">
        <title>Elucidation of the pathway for biosynthesis of saponin adjuvants from the soapbark tree.</title>
        <authorList>
            <person name="Reed J."/>
            <person name="Orme A."/>
            <person name="El-Demerdash A."/>
            <person name="Owen C."/>
            <person name="Martin L.B.B."/>
            <person name="Misra R.C."/>
            <person name="Kikuchi S."/>
            <person name="Rejzek M."/>
            <person name="Martin A.C."/>
            <person name="Harkess A."/>
            <person name="Leebens-Mack J."/>
            <person name="Louveau T."/>
            <person name="Stephenson M.J."/>
            <person name="Osbourn A."/>
        </authorList>
    </citation>
    <scope>NUCLEOTIDE SEQUENCE</scope>
    <source>
        <strain evidence="11">S10</strain>
    </source>
</reference>
<evidence type="ECO:0000259" key="10">
    <source>
        <dbReference type="PROSITE" id="PS50053"/>
    </source>
</evidence>
<dbReference type="SUPFAM" id="SSF54236">
    <property type="entry name" value="Ubiquitin-like"/>
    <property type="match status" value="1"/>
</dbReference>
<dbReference type="KEGG" id="qsa:O6P43_019684"/>
<dbReference type="PANTHER" id="PTHR13169:SF0">
    <property type="entry name" value="UBIQUITIN-LIKE PROTEIN 3"/>
    <property type="match status" value="1"/>
</dbReference>